<comment type="caution">
    <text evidence="2">The sequence shown here is derived from an EMBL/GenBank/DDBJ whole genome shotgun (WGS) entry which is preliminary data.</text>
</comment>
<keyword evidence="3" id="KW-1185">Reference proteome</keyword>
<feature type="region of interest" description="Disordered" evidence="1">
    <location>
        <begin position="66"/>
        <end position="125"/>
    </location>
</feature>
<feature type="compositionally biased region" description="Basic and acidic residues" evidence="1">
    <location>
        <begin position="93"/>
        <end position="109"/>
    </location>
</feature>
<organism evidence="2 3">
    <name type="scientific">Synaphobranchus kaupii</name>
    <name type="common">Kaup's arrowtooth eel</name>
    <dbReference type="NCBI Taxonomy" id="118154"/>
    <lineage>
        <taxon>Eukaryota</taxon>
        <taxon>Metazoa</taxon>
        <taxon>Chordata</taxon>
        <taxon>Craniata</taxon>
        <taxon>Vertebrata</taxon>
        <taxon>Euteleostomi</taxon>
        <taxon>Actinopterygii</taxon>
        <taxon>Neopterygii</taxon>
        <taxon>Teleostei</taxon>
        <taxon>Anguilliformes</taxon>
        <taxon>Synaphobranchidae</taxon>
        <taxon>Synaphobranchus</taxon>
    </lineage>
</organism>
<accession>A0A9Q1G5P3</accession>
<protein>
    <submittedName>
        <fullName evidence="2">Uncharacterized protein</fullName>
    </submittedName>
</protein>
<feature type="region of interest" description="Disordered" evidence="1">
    <location>
        <begin position="25"/>
        <end position="44"/>
    </location>
</feature>
<dbReference type="EMBL" id="JAINUF010000002">
    <property type="protein sequence ID" value="KAJ8375185.1"/>
    <property type="molecule type" value="Genomic_DNA"/>
</dbReference>
<evidence type="ECO:0000313" key="3">
    <source>
        <dbReference type="Proteomes" id="UP001152622"/>
    </source>
</evidence>
<dbReference type="Proteomes" id="UP001152622">
    <property type="component" value="Chromosome 2"/>
</dbReference>
<sequence length="227" mass="24526">MGDSPQPIEVRTSAHRSQIDFVAAFEPSPACTPENVADARRRSFASPRPALTLTLWIDRASRWLSAGGSAGPSMRGRGDRSSPSRHSFPGIRPEGRKNNARVISEERSVRPPAPSAESPDSLQKYPLRRCVPALRRASPPPPPPGARHPISASVTFACSLITPLAERVPGNLRLSTPACRRAPGDPAAFAVTVPGPREVFLPLQRATEMTQVSLRYPSLPPSEDNSY</sequence>
<evidence type="ECO:0000313" key="2">
    <source>
        <dbReference type="EMBL" id="KAJ8375185.1"/>
    </source>
</evidence>
<name>A0A9Q1G5P3_SYNKA</name>
<dbReference type="AlphaFoldDB" id="A0A9Q1G5P3"/>
<gene>
    <name evidence="2" type="ORF">SKAU_G00057650</name>
</gene>
<proteinExistence type="predicted"/>
<evidence type="ECO:0000256" key="1">
    <source>
        <dbReference type="SAM" id="MobiDB-lite"/>
    </source>
</evidence>
<reference evidence="2" key="1">
    <citation type="journal article" date="2023" name="Science">
        <title>Genome structures resolve the early diversification of teleost fishes.</title>
        <authorList>
            <person name="Parey E."/>
            <person name="Louis A."/>
            <person name="Montfort J."/>
            <person name="Bouchez O."/>
            <person name="Roques C."/>
            <person name="Iampietro C."/>
            <person name="Lluch J."/>
            <person name="Castinel A."/>
            <person name="Donnadieu C."/>
            <person name="Desvignes T."/>
            <person name="Floi Bucao C."/>
            <person name="Jouanno E."/>
            <person name="Wen M."/>
            <person name="Mejri S."/>
            <person name="Dirks R."/>
            <person name="Jansen H."/>
            <person name="Henkel C."/>
            <person name="Chen W.J."/>
            <person name="Zahm M."/>
            <person name="Cabau C."/>
            <person name="Klopp C."/>
            <person name="Thompson A.W."/>
            <person name="Robinson-Rechavi M."/>
            <person name="Braasch I."/>
            <person name="Lecointre G."/>
            <person name="Bobe J."/>
            <person name="Postlethwait J.H."/>
            <person name="Berthelot C."/>
            <person name="Roest Crollius H."/>
            <person name="Guiguen Y."/>
        </authorList>
    </citation>
    <scope>NUCLEOTIDE SEQUENCE</scope>
    <source>
        <strain evidence="2">WJC10195</strain>
    </source>
</reference>